<dbReference type="Proteomes" id="UP000559626">
    <property type="component" value="Unassembled WGS sequence"/>
</dbReference>
<sequence length="221" mass="24837">MKRLLLLHGYTESSATFAPLRPLLPPGLPVVAMELAEALADWRPLGPVNVASAARRLAAYYRVTAHDVVLGHSMGGWLAAYLKQETGCTAVLLSGFTHQNRIISRLRGLGVLRLVVQAGLLQSRWLNARFKRRYPFAESRALYGQLLDDTRRLSRAYLYQQLQILFAPAPPLTARPDLRLHARHDHIILPPTEFYVEIAGDHFGHYFYPQQVLAAIRPLLG</sequence>
<dbReference type="Pfam" id="PF12697">
    <property type="entry name" value="Abhydrolase_6"/>
    <property type="match status" value="1"/>
</dbReference>
<dbReference type="InterPro" id="IPR000073">
    <property type="entry name" value="AB_hydrolase_1"/>
</dbReference>
<reference evidence="2 3" key="1">
    <citation type="submission" date="2020-04" db="EMBL/GenBank/DDBJ databases">
        <title>Hymenobacter polaris sp. nov., isolated from Arctic soil.</title>
        <authorList>
            <person name="Dahal R.H."/>
        </authorList>
    </citation>
    <scope>NUCLEOTIDE SEQUENCE [LARGE SCALE GENOMIC DNA]</scope>
    <source>
        <strain evidence="2 3">RP-2-7</strain>
    </source>
</reference>
<evidence type="ECO:0000313" key="2">
    <source>
        <dbReference type="EMBL" id="NML64269.1"/>
    </source>
</evidence>
<accession>A0A7Y0ABE1</accession>
<gene>
    <name evidence="2" type="ORF">HHL22_03525</name>
</gene>
<dbReference type="Gene3D" id="3.40.50.1820">
    <property type="entry name" value="alpha/beta hydrolase"/>
    <property type="match status" value="1"/>
</dbReference>
<proteinExistence type="predicted"/>
<keyword evidence="2" id="KW-0378">Hydrolase</keyword>
<keyword evidence="3" id="KW-1185">Reference proteome</keyword>
<dbReference type="EMBL" id="JABBGH010000001">
    <property type="protein sequence ID" value="NML64269.1"/>
    <property type="molecule type" value="Genomic_DNA"/>
</dbReference>
<protein>
    <submittedName>
        <fullName evidence="2">Alpha/beta hydrolase</fullName>
    </submittedName>
</protein>
<name>A0A7Y0ABE1_9BACT</name>
<dbReference type="AlphaFoldDB" id="A0A7Y0ABE1"/>
<dbReference type="GO" id="GO:0016787">
    <property type="term" value="F:hydrolase activity"/>
    <property type="evidence" value="ECO:0007669"/>
    <property type="project" value="UniProtKB-KW"/>
</dbReference>
<feature type="domain" description="AB hydrolase-1" evidence="1">
    <location>
        <begin position="4"/>
        <end position="209"/>
    </location>
</feature>
<evidence type="ECO:0000313" key="3">
    <source>
        <dbReference type="Proteomes" id="UP000559626"/>
    </source>
</evidence>
<evidence type="ECO:0000259" key="1">
    <source>
        <dbReference type="Pfam" id="PF12697"/>
    </source>
</evidence>
<dbReference type="RefSeq" id="WP_169529577.1">
    <property type="nucleotide sequence ID" value="NZ_JABBGH010000001.1"/>
</dbReference>
<dbReference type="InterPro" id="IPR029058">
    <property type="entry name" value="AB_hydrolase_fold"/>
</dbReference>
<organism evidence="2 3">
    <name type="scientific">Hymenobacter polaris</name>
    <dbReference type="NCBI Taxonomy" id="2682546"/>
    <lineage>
        <taxon>Bacteria</taxon>
        <taxon>Pseudomonadati</taxon>
        <taxon>Bacteroidota</taxon>
        <taxon>Cytophagia</taxon>
        <taxon>Cytophagales</taxon>
        <taxon>Hymenobacteraceae</taxon>
        <taxon>Hymenobacter</taxon>
    </lineage>
</organism>
<dbReference type="SUPFAM" id="SSF53474">
    <property type="entry name" value="alpha/beta-Hydrolases"/>
    <property type="match status" value="1"/>
</dbReference>
<comment type="caution">
    <text evidence="2">The sequence shown here is derived from an EMBL/GenBank/DDBJ whole genome shotgun (WGS) entry which is preliminary data.</text>
</comment>